<accession>A0A0H2MCM1</accession>
<evidence type="ECO:0000313" key="7">
    <source>
        <dbReference type="Proteomes" id="UP000035444"/>
    </source>
</evidence>
<dbReference type="OrthoDB" id="457670at2"/>
<dbReference type="GO" id="GO:0005886">
    <property type="term" value="C:plasma membrane"/>
    <property type="evidence" value="ECO:0007669"/>
    <property type="project" value="UniProtKB-SubCell"/>
</dbReference>
<feature type="transmembrane region" description="Helical" evidence="5">
    <location>
        <begin position="253"/>
        <end position="271"/>
    </location>
</feature>
<comment type="similarity">
    <text evidence="5">Belongs to the 4-toluene sulfonate uptake permease (TSUP) (TC 2.A.102) family.</text>
</comment>
<keyword evidence="3 5" id="KW-1133">Transmembrane helix</keyword>
<keyword evidence="2 5" id="KW-0812">Transmembrane</keyword>
<comment type="subcellular location">
    <subcellularLocation>
        <location evidence="5">Cell membrane</location>
        <topology evidence="5">Multi-pass membrane protein</topology>
    </subcellularLocation>
    <subcellularLocation>
        <location evidence="1">Membrane</location>
        <topology evidence="1">Multi-pass membrane protein</topology>
    </subcellularLocation>
</comment>
<feature type="transmembrane region" description="Helical" evidence="5">
    <location>
        <begin position="153"/>
        <end position="179"/>
    </location>
</feature>
<reference evidence="6 7" key="1">
    <citation type="submission" date="2015-03" db="EMBL/GenBank/DDBJ databases">
        <title>Genome Sequence of Kiloniella spongiae MEBiC09566, isolated from a marine sponge.</title>
        <authorList>
            <person name="Shao Z."/>
            <person name="Wang L."/>
            <person name="Li X."/>
        </authorList>
    </citation>
    <scope>NUCLEOTIDE SEQUENCE [LARGE SCALE GENOMIC DNA]</scope>
    <source>
        <strain evidence="6 7">MEBiC09566</strain>
    </source>
</reference>
<feature type="transmembrane region" description="Helical" evidence="5">
    <location>
        <begin position="12"/>
        <end position="45"/>
    </location>
</feature>
<dbReference type="PANTHER" id="PTHR43483">
    <property type="entry name" value="MEMBRANE TRANSPORTER PROTEIN HI_0806-RELATED"/>
    <property type="match status" value="1"/>
</dbReference>
<dbReference type="RefSeq" id="WP_047764628.1">
    <property type="nucleotide sequence ID" value="NZ_LAQL01000008.1"/>
</dbReference>
<dbReference type="PATRIC" id="fig|1489064.4.peg.3920"/>
<feature type="transmembrane region" description="Helical" evidence="5">
    <location>
        <begin position="186"/>
        <end position="208"/>
    </location>
</feature>
<dbReference type="STRING" id="1489064.WH96_12935"/>
<evidence type="ECO:0000256" key="5">
    <source>
        <dbReference type="RuleBase" id="RU363041"/>
    </source>
</evidence>
<evidence type="ECO:0000256" key="1">
    <source>
        <dbReference type="ARBA" id="ARBA00004141"/>
    </source>
</evidence>
<dbReference type="EMBL" id="LAQL01000008">
    <property type="protein sequence ID" value="KLN60093.1"/>
    <property type="molecule type" value="Genomic_DNA"/>
</dbReference>
<dbReference type="Proteomes" id="UP000035444">
    <property type="component" value="Unassembled WGS sequence"/>
</dbReference>
<comment type="caution">
    <text evidence="6">The sequence shown here is derived from an EMBL/GenBank/DDBJ whole genome shotgun (WGS) entry which is preliminary data.</text>
</comment>
<keyword evidence="7" id="KW-1185">Reference proteome</keyword>
<dbReference type="AlphaFoldDB" id="A0A0H2MCM1"/>
<keyword evidence="5" id="KW-1003">Cell membrane</keyword>
<sequence length="275" mass="28328">MDALLSTDLLILAAVLLATGVVAGLIAGLLGVGGGIVIVPVLYHLFSLIGVDESVRMHTAVGTSLATILITGFASARSHYNKGAVDTDLLKSWGPAIAIGVLIGVVVGGNIGSEALIAIFAVIALIVAVNMAFRPDGAHISDQLPGSPFKQLIGVFIGGISVLMGIGGGTLSVPILTLFNYPIRKAVATASAIGLIIAVPGFLGYIYYGLGLPGRPDFSLGYVNLIGFALIIPTSGFFAPIGAKIAHAIPPKLLRLSFAFFLFITSLRMIHDLLT</sequence>
<feature type="transmembrane region" description="Helical" evidence="5">
    <location>
        <begin position="57"/>
        <end position="80"/>
    </location>
</feature>
<protein>
    <recommendedName>
        <fullName evidence="5">Probable membrane transporter protein</fullName>
    </recommendedName>
</protein>
<evidence type="ECO:0000313" key="6">
    <source>
        <dbReference type="EMBL" id="KLN60093.1"/>
    </source>
</evidence>
<feature type="transmembrane region" description="Helical" evidence="5">
    <location>
        <begin position="92"/>
        <end position="108"/>
    </location>
</feature>
<evidence type="ECO:0000256" key="3">
    <source>
        <dbReference type="ARBA" id="ARBA00022989"/>
    </source>
</evidence>
<feature type="transmembrane region" description="Helical" evidence="5">
    <location>
        <begin position="220"/>
        <end position="241"/>
    </location>
</feature>
<feature type="transmembrane region" description="Helical" evidence="5">
    <location>
        <begin position="115"/>
        <end position="133"/>
    </location>
</feature>
<dbReference type="Pfam" id="PF01925">
    <property type="entry name" value="TauE"/>
    <property type="match status" value="1"/>
</dbReference>
<gene>
    <name evidence="6" type="ORF">WH96_12935</name>
</gene>
<evidence type="ECO:0000256" key="2">
    <source>
        <dbReference type="ARBA" id="ARBA00022692"/>
    </source>
</evidence>
<proteinExistence type="inferred from homology"/>
<keyword evidence="4 5" id="KW-0472">Membrane</keyword>
<name>A0A0H2MCM1_9PROT</name>
<organism evidence="6 7">
    <name type="scientific">Kiloniella spongiae</name>
    <dbReference type="NCBI Taxonomy" id="1489064"/>
    <lineage>
        <taxon>Bacteria</taxon>
        <taxon>Pseudomonadati</taxon>
        <taxon>Pseudomonadota</taxon>
        <taxon>Alphaproteobacteria</taxon>
        <taxon>Rhodospirillales</taxon>
        <taxon>Kiloniellaceae</taxon>
        <taxon>Kiloniella</taxon>
    </lineage>
</organism>
<dbReference type="InterPro" id="IPR002781">
    <property type="entry name" value="TM_pro_TauE-like"/>
</dbReference>
<dbReference type="PANTHER" id="PTHR43483:SF3">
    <property type="entry name" value="MEMBRANE TRANSPORTER PROTEIN HI_0806-RELATED"/>
    <property type="match status" value="1"/>
</dbReference>
<evidence type="ECO:0000256" key="4">
    <source>
        <dbReference type="ARBA" id="ARBA00023136"/>
    </source>
</evidence>